<feature type="compositionally biased region" description="Polar residues" evidence="1">
    <location>
        <begin position="187"/>
        <end position="201"/>
    </location>
</feature>
<dbReference type="OMA" id="PHAREDY"/>
<dbReference type="RefSeq" id="XP_009061170.1">
    <property type="nucleotide sequence ID" value="XM_009062922.1"/>
</dbReference>
<feature type="region of interest" description="Disordered" evidence="1">
    <location>
        <begin position="27"/>
        <end position="282"/>
    </location>
</feature>
<feature type="region of interest" description="Disordered" evidence="1">
    <location>
        <begin position="564"/>
        <end position="721"/>
    </location>
</feature>
<feature type="compositionally biased region" description="Basic and acidic residues" evidence="1">
    <location>
        <begin position="377"/>
        <end position="394"/>
    </location>
</feature>
<feature type="compositionally biased region" description="Polar residues" evidence="1">
    <location>
        <begin position="710"/>
        <end position="721"/>
    </location>
</feature>
<name>V3ZAX5_LOTGI</name>
<feature type="compositionally biased region" description="Low complexity" evidence="1">
    <location>
        <begin position="251"/>
        <end position="260"/>
    </location>
</feature>
<feature type="compositionally biased region" description="Basic and acidic residues" evidence="1">
    <location>
        <begin position="118"/>
        <end position="132"/>
    </location>
</feature>
<proteinExistence type="predicted"/>
<dbReference type="KEGG" id="lgi:LOTGIDRAFT_165883"/>
<feature type="compositionally biased region" description="Polar residues" evidence="1">
    <location>
        <begin position="464"/>
        <end position="479"/>
    </location>
</feature>
<feature type="compositionally biased region" description="Basic and acidic residues" evidence="1">
    <location>
        <begin position="162"/>
        <end position="171"/>
    </location>
</feature>
<feature type="compositionally biased region" description="Polar residues" evidence="1">
    <location>
        <begin position="397"/>
        <end position="409"/>
    </location>
</feature>
<feature type="compositionally biased region" description="Basic and acidic residues" evidence="1">
    <location>
        <begin position="356"/>
        <end position="365"/>
    </location>
</feature>
<organism evidence="2 3">
    <name type="scientific">Lottia gigantea</name>
    <name type="common">Giant owl limpet</name>
    <dbReference type="NCBI Taxonomy" id="225164"/>
    <lineage>
        <taxon>Eukaryota</taxon>
        <taxon>Metazoa</taxon>
        <taxon>Spiralia</taxon>
        <taxon>Lophotrochozoa</taxon>
        <taxon>Mollusca</taxon>
        <taxon>Gastropoda</taxon>
        <taxon>Patellogastropoda</taxon>
        <taxon>Lottioidea</taxon>
        <taxon>Lottiidae</taxon>
        <taxon>Lottia</taxon>
    </lineage>
</organism>
<dbReference type="EMBL" id="KB202752">
    <property type="protein sequence ID" value="ESO88143.1"/>
    <property type="molecule type" value="Genomic_DNA"/>
</dbReference>
<feature type="compositionally biased region" description="Basic and acidic residues" evidence="1">
    <location>
        <begin position="424"/>
        <end position="442"/>
    </location>
</feature>
<dbReference type="AlphaFoldDB" id="V3ZAX5"/>
<dbReference type="GeneID" id="20240207"/>
<sequence length="721" mass="80494">MSLNFSKIVSFQRNPDDYLAKKFVKEEEERQFRHHRRSLDSTPDSLRRRSANTTPESYKRRSHVDYGAEATQAAREYRQKRRSLNFDPSKEGYSPSSPSRKYQDIKSHYSPSALKNRSKSEGKLNKSPERSPKKSPAPLPPLHSHSKNSPPNKNSSRTSPKSGKEKIRAAKSEPNLSNSKLEVAASSRISNEQSEAISPNISRDVRVTSDSKSLVEINDKSEPNNKASSPGNSPTRPSVKKSRAPAPPSPASISPQPLSPTSNLQQSLLPNQTKNTFNQHFTEAVIENRSAAAAFKNGPLSTSSPLLSPTSTITPPISPSDAPAPVAPPRRKKEQRKNSVKSPSSPNAPLNGELKLQTKKEEHNISQDSLEFNNESTGKKDSRSLEDQPLKAERPNTLFTNSNYNNLEQLSPLLKEITDTLEMNENKRETSPQRPIRRDSSTKKKAAPQPPGVKQETSFEEDTNLSWENPPQTNKNYKSTKPAVVIEESSKSFESNGIHDQDDNKMTVGLKPRNTFDRMSISSYDSVDSIPPPLPSSAPPTLLASAPPVDDEQISPEEVIEVEYTVPHQMSIQESDDEDHNKQNHLNASRYDEIEGNPNDLDSTADFLSDHNHFNISHNKHSSASRNNNHHEQDYHSQPPPPNRTFSDNEQACRNISEKRSDFMGIKRKNRKYSDRVVVTEASSKIKIRNGFKVDESDESDTSTDDDDQNGFSATFSPALI</sequence>
<dbReference type="HOGENOM" id="CLU_383700_0_0_1"/>
<feature type="compositionally biased region" description="Basic residues" evidence="1">
    <location>
        <begin position="329"/>
        <end position="339"/>
    </location>
</feature>
<feature type="compositionally biased region" description="Low complexity" evidence="1">
    <location>
        <begin position="299"/>
        <end position="324"/>
    </location>
</feature>
<evidence type="ECO:0000313" key="2">
    <source>
        <dbReference type="EMBL" id="ESO88143.1"/>
    </source>
</evidence>
<feature type="compositionally biased region" description="Low complexity" evidence="1">
    <location>
        <begin position="539"/>
        <end position="548"/>
    </location>
</feature>
<dbReference type="CTD" id="20240207"/>
<reference evidence="2 3" key="1">
    <citation type="journal article" date="2013" name="Nature">
        <title>Insights into bilaterian evolution from three spiralian genomes.</title>
        <authorList>
            <person name="Simakov O."/>
            <person name="Marletaz F."/>
            <person name="Cho S.J."/>
            <person name="Edsinger-Gonzales E."/>
            <person name="Havlak P."/>
            <person name="Hellsten U."/>
            <person name="Kuo D.H."/>
            <person name="Larsson T."/>
            <person name="Lv J."/>
            <person name="Arendt D."/>
            <person name="Savage R."/>
            <person name="Osoegawa K."/>
            <person name="de Jong P."/>
            <person name="Grimwood J."/>
            <person name="Chapman J.A."/>
            <person name="Shapiro H."/>
            <person name="Aerts A."/>
            <person name="Otillar R.P."/>
            <person name="Terry A.Y."/>
            <person name="Boore J.L."/>
            <person name="Grigoriev I.V."/>
            <person name="Lindberg D.R."/>
            <person name="Seaver E.C."/>
            <person name="Weisblat D.A."/>
            <person name="Putnam N.H."/>
            <person name="Rokhsar D.S."/>
        </authorList>
    </citation>
    <scope>NUCLEOTIDE SEQUENCE [LARGE SCALE GENOMIC DNA]</scope>
</reference>
<protein>
    <submittedName>
        <fullName evidence="2">Uncharacterized protein</fullName>
    </submittedName>
</protein>
<feature type="compositionally biased region" description="Polar residues" evidence="1">
    <location>
        <begin position="224"/>
        <end position="236"/>
    </location>
</feature>
<feature type="region of interest" description="Disordered" evidence="1">
    <location>
        <begin position="296"/>
        <end position="552"/>
    </location>
</feature>
<feature type="compositionally biased region" description="Polar residues" evidence="1">
    <location>
        <begin position="261"/>
        <end position="281"/>
    </location>
</feature>
<evidence type="ECO:0000313" key="3">
    <source>
        <dbReference type="Proteomes" id="UP000030746"/>
    </source>
</evidence>
<accession>V3ZAX5</accession>
<gene>
    <name evidence="2" type="ORF">LOTGIDRAFT_165883</name>
</gene>
<keyword evidence="3" id="KW-1185">Reference proteome</keyword>
<feature type="compositionally biased region" description="Polar residues" evidence="1">
    <location>
        <begin position="366"/>
        <end position="376"/>
    </location>
</feature>
<evidence type="ECO:0000256" key="1">
    <source>
        <dbReference type="SAM" id="MobiDB-lite"/>
    </source>
</evidence>
<feature type="compositionally biased region" description="Acidic residues" evidence="1">
    <location>
        <begin position="696"/>
        <end position="709"/>
    </location>
</feature>
<feature type="compositionally biased region" description="Basic and acidic residues" evidence="1">
    <location>
        <begin position="57"/>
        <end position="66"/>
    </location>
</feature>
<dbReference type="Proteomes" id="UP000030746">
    <property type="component" value="Unassembled WGS sequence"/>
</dbReference>
<feature type="compositionally biased region" description="Low complexity" evidence="1">
    <location>
        <begin position="147"/>
        <end position="161"/>
    </location>
</feature>
<feature type="compositionally biased region" description="Polar residues" evidence="1">
    <location>
        <begin position="644"/>
        <end position="654"/>
    </location>
</feature>